<evidence type="ECO:0000256" key="6">
    <source>
        <dbReference type="ARBA" id="ARBA00023163"/>
    </source>
</evidence>
<dbReference type="GO" id="GO:0000976">
    <property type="term" value="F:transcription cis-regulatory region binding"/>
    <property type="evidence" value="ECO:0007669"/>
    <property type="project" value="TreeGrafter"/>
</dbReference>
<dbReference type="PANTHER" id="PTHR45988:SF1">
    <property type="entry name" value="ZINC FINGER PROTEIN AZF2"/>
    <property type="match status" value="1"/>
</dbReference>
<dbReference type="SUPFAM" id="SSF57667">
    <property type="entry name" value="beta-beta-alpha zinc fingers"/>
    <property type="match status" value="1"/>
</dbReference>
<organism evidence="10 11">
    <name type="scientific">Digitaria exilis</name>
    <dbReference type="NCBI Taxonomy" id="1010633"/>
    <lineage>
        <taxon>Eukaryota</taxon>
        <taxon>Viridiplantae</taxon>
        <taxon>Streptophyta</taxon>
        <taxon>Embryophyta</taxon>
        <taxon>Tracheophyta</taxon>
        <taxon>Spermatophyta</taxon>
        <taxon>Magnoliopsida</taxon>
        <taxon>Liliopsida</taxon>
        <taxon>Poales</taxon>
        <taxon>Poaceae</taxon>
        <taxon>PACMAD clade</taxon>
        <taxon>Panicoideae</taxon>
        <taxon>Panicodae</taxon>
        <taxon>Paniceae</taxon>
        <taxon>Anthephorinae</taxon>
        <taxon>Digitaria</taxon>
    </lineage>
</organism>
<dbReference type="InterPro" id="IPR044653">
    <property type="entry name" value="AZF1/2/3-like"/>
</dbReference>
<keyword evidence="2" id="KW-0677">Repeat</keyword>
<evidence type="ECO:0000313" key="11">
    <source>
        <dbReference type="Proteomes" id="UP000636709"/>
    </source>
</evidence>
<evidence type="ECO:0000256" key="5">
    <source>
        <dbReference type="ARBA" id="ARBA00023015"/>
    </source>
</evidence>
<dbReference type="Proteomes" id="UP000636709">
    <property type="component" value="Unassembled WGS sequence"/>
</dbReference>
<reference evidence="10" key="1">
    <citation type="submission" date="2020-07" db="EMBL/GenBank/DDBJ databases">
        <title>Genome sequence and genetic diversity analysis of an under-domesticated orphan crop, white fonio (Digitaria exilis).</title>
        <authorList>
            <person name="Bennetzen J.L."/>
            <person name="Chen S."/>
            <person name="Ma X."/>
            <person name="Wang X."/>
            <person name="Yssel A.E.J."/>
            <person name="Chaluvadi S.R."/>
            <person name="Johnson M."/>
            <person name="Gangashetty P."/>
            <person name="Hamidou F."/>
            <person name="Sanogo M.D."/>
            <person name="Zwaenepoel A."/>
            <person name="Wallace J."/>
            <person name="Van De Peer Y."/>
            <person name="Van Deynze A."/>
        </authorList>
    </citation>
    <scope>NUCLEOTIDE SEQUENCE</scope>
    <source>
        <tissue evidence="10">Leaves</tissue>
    </source>
</reference>
<feature type="domain" description="C2H2-type" evidence="9">
    <location>
        <begin position="654"/>
        <end position="676"/>
    </location>
</feature>
<dbReference type="PROSITE" id="PS00028">
    <property type="entry name" value="ZINC_FINGER_C2H2_1"/>
    <property type="match status" value="1"/>
</dbReference>
<evidence type="ECO:0000256" key="3">
    <source>
        <dbReference type="ARBA" id="ARBA00022771"/>
    </source>
</evidence>
<feature type="region of interest" description="Disordered" evidence="8">
    <location>
        <begin position="526"/>
        <end position="565"/>
    </location>
</feature>
<keyword evidence="11" id="KW-1185">Reference proteome</keyword>
<proteinExistence type="predicted"/>
<dbReference type="GO" id="GO:0003700">
    <property type="term" value="F:DNA-binding transcription factor activity"/>
    <property type="evidence" value="ECO:0007669"/>
    <property type="project" value="InterPro"/>
</dbReference>
<dbReference type="PROSITE" id="PS50157">
    <property type="entry name" value="ZINC_FINGER_C2H2_2"/>
    <property type="match status" value="1"/>
</dbReference>
<feature type="region of interest" description="Disordered" evidence="8">
    <location>
        <begin position="624"/>
        <end position="652"/>
    </location>
</feature>
<dbReference type="InterPro" id="IPR013087">
    <property type="entry name" value="Znf_C2H2_type"/>
</dbReference>
<accession>A0A835EV40</accession>
<gene>
    <name evidence="10" type="ORF">HU200_022746</name>
</gene>
<feature type="compositionally biased region" description="Polar residues" evidence="8">
    <location>
        <begin position="116"/>
        <end position="129"/>
    </location>
</feature>
<evidence type="ECO:0000256" key="8">
    <source>
        <dbReference type="SAM" id="MobiDB-lite"/>
    </source>
</evidence>
<feature type="compositionally biased region" description="Basic and acidic residues" evidence="8">
    <location>
        <begin position="97"/>
        <end position="107"/>
    </location>
</feature>
<evidence type="ECO:0000256" key="4">
    <source>
        <dbReference type="ARBA" id="ARBA00022833"/>
    </source>
</evidence>
<protein>
    <recommendedName>
        <fullName evidence="9">C2H2-type domain-containing protein</fullName>
    </recommendedName>
</protein>
<name>A0A835EV40_9POAL</name>
<evidence type="ECO:0000256" key="1">
    <source>
        <dbReference type="ARBA" id="ARBA00022723"/>
    </source>
</evidence>
<keyword evidence="1" id="KW-0479">Metal-binding</keyword>
<dbReference type="GO" id="GO:0008270">
    <property type="term" value="F:zinc ion binding"/>
    <property type="evidence" value="ECO:0007669"/>
    <property type="project" value="UniProtKB-KW"/>
</dbReference>
<feature type="region of interest" description="Disordered" evidence="8">
    <location>
        <begin position="69"/>
        <end position="136"/>
    </location>
</feature>
<feature type="compositionally biased region" description="Basic residues" evidence="8">
    <location>
        <begin position="544"/>
        <end position="558"/>
    </location>
</feature>
<evidence type="ECO:0000313" key="10">
    <source>
        <dbReference type="EMBL" id="KAF8722108.1"/>
    </source>
</evidence>
<sequence length="733" mass="79485">MEGMLNSIHGSKLQFQDPFVLVQSCWNVELSERTLHDQLLPHAGWRLGVFLDTSAGFAVAVAAEDLNSLHRTKSPPPPPPWSSSSSSASSTSTMHHPRLESTRDCPTRRPSGPVTGLTTSPASEAQQRSPRAPAGAAGLKYQQAAAPGAGARIRVVVRVHDNAMQHDFVDELRDAEAAGGLWLARRRWIPRQIGIAFRSPARKEMELARLGYAFRVTHHCKSKPSLRHPDLTKQQPRTQTARPPRFLAKWSTRNVTLIAAWLQSVDTQHGLSLIHAGQLMAKGPAHVAGALFLIDQFFQEELVARPSTSSGKARDHSVCRPGRVSFLVGRHAATRGTHRLPPQAAAQTCLSSTADLNYHYHSMPIWQAPPPATGGLRCPDYITSWSGHHMVGIVVSSSFPSLPKYSTALHPWEPTNKSTTTSRRECVVVDVDQPGRHSTSKPPTPLLLTSLSPTFWYKTDSSPSSSPASPFHSSTCLLLLLPLLDQSHLLCQDVRTHLIEIGSRSQRGRKMAMVVEAAHLDAAAAAMQWPRHEEESASAEGWARGKRSSSTSRRHPRRAPTTATEEEHLALCLLMLARGQRDAHAPSPPQADHSKAFPSHQALGGHKARSPARLTTTAAAKDHQFPAPSAMAPVSSASSPAASSSTSGGAGRVHQCSVCNKTFTTGQALGGHKRCHYEGTATITGFSRGFDLNVPALPDMMIAADRCRQAGEEDEEEVLSPLALKKPRLMILA</sequence>
<dbReference type="OrthoDB" id="40579at2759"/>
<comment type="caution">
    <text evidence="10">The sequence shown here is derived from an EMBL/GenBank/DDBJ whole genome shotgun (WGS) entry which is preliminary data.</text>
</comment>
<feature type="compositionally biased region" description="Low complexity" evidence="8">
    <location>
        <begin position="82"/>
        <end position="92"/>
    </location>
</feature>
<dbReference type="InterPro" id="IPR036236">
    <property type="entry name" value="Znf_C2H2_sf"/>
</dbReference>
<evidence type="ECO:0000259" key="9">
    <source>
        <dbReference type="PROSITE" id="PS50157"/>
    </source>
</evidence>
<dbReference type="EMBL" id="JACEFO010001677">
    <property type="protein sequence ID" value="KAF8722108.1"/>
    <property type="molecule type" value="Genomic_DNA"/>
</dbReference>
<evidence type="ECO:0000256" key="7">
    <source>
        <dbReference type="PROSITE-ProRule" id="PRU00042"/>
    </source>
</evidence>
<dbReference type="PANTHER" id="PTHR45988">
    <property type="entry name" value="C2H2 TYPE ZINC FINGER TRANSCRIPTION FACTOR FAMILY-RELATED"/>
    <property type="match status" value="1"/>
</dbReference>
<dbReference type="Pfam" id="PF13912">
    <property type="entry name" value="zf-C2H2_6"/>
    <property type="match status" value="2"/>
</dbReference>
<dbReference type="GO" id="GO:0005634">
    <property type="term" value="C:nucleus"/>
    <property type="evidence" value="ECO:0007669"/>
    <property type="project" value="TreeGrafter"/>
</dbReference>
<feature type="compositionally biased region" description="Low complexity" evidence="8">
    <location>
        <begin position="626"/>
        <end position="647"/>
    </location>
</feature>
<feature type="region of interest" description="Disordered" evidence="8">
    <location>
        <begin position="580"/>
        <end position="611"/>
    </location>
</feature>
<keyword evidence="6" id="KW-0804">Transcription</keyword>
<evidence type="ECO:0000256" key="2">
    <source>
        <dbReference type="ARBA" id="ARBA00022737"/>
    </source>
</evidence>
<dbReference type="AlphaFoldDB" id="A0A835EV40"/>
<keyword evidence="4" id="KW-0862">Zinc</keyword>
<keyword evidence="5" id="KW-0805">Transcription regulation</keyword>
<keyword evidence="3 7" id="KW-0863">Zinc-finger</keyword>